<dbReference type="InterPro" id="IPR023997">
    <property type="entry name" value="TonB-dep_OMP_SusC/RagA_CS"/>
</dbReference>
<reference evidence="12 13" key="1">
    <citation type="submission" date="2018-10" db="EMBL/GenBank/DDBJ databases">
        <title>Genomic Encyclopedia of Archaeal and Bacterial Type Strains, Phase II (KMG-II): from individual species to whole genera.</title>
        <authorList>
            <person name="Goeker M."/>
        </authorList>
    </citation>
    <scope>NUCLEOTIDE SEQUENCE [LARGE SCALE GENOMIC DNA]</scope>
    <source>
        <strain evidence="12 13">DSM 18602</strain>
    </source>
</reference>
<keyword evidence="2 8" id="KW-0813">Transport</keyword>
<dbReference type="Gene3D" id="2.40.170.20">
    <property type="entry name" value="TonB-dependent receptor, beta-barrel domain"/>
    <property type="match status" value="1"/>
</dbReference>
<dbReference type="NCBIfam" id="TIGR04057">
    <property type="entry name" value="SusC_RagA_signa"/>
    <property type="match status" value="1"/>
</dbReference>
<keyword evidence="4 8" id="KW-0812">Transmembrane</keyword>
<keyword evidence="13" id="KW-1185">Reference proteome</keyword>
<dbReference type="InterPro" id="IPR036942">
    <property type="entry name" value="Beta-barrel_TonB_sf"/>
</dbReference>
<dbReference type="PROSITE" id="PS52016">
    <property type="entry name" value="TONB_DEPENDENT_REC_3"/>
    <property type="match status" value="1"/>
</dbReference>
<keyword evidence="3 8" id="KW-1134">Transmembrane beta strand</keyword>
<dbReference type="InterPro" id="IPR037066">
    <property type="entry name" value="Plug_dom_sf"/>
</dbReference>
<dbReference type="RefSeq" id="WP_121199541.1">
    <property type="nucleotide sequence ID" value="NZ_RBKU01000001.1"/>
</dbReference>
<dbReference type="AlphaFoldDB" id="A0A495J7X3"/>
<keyword evidence="6 8" id="KW-0472">Membrane</keyword>
<name>A0A495J7X3_9SPHI</name>
<evidence type="ECO:0000256" key="3">
    <source>
        <dbReference type="ARBA" id="ARBA00022452"/>
    </source>
</evidence>
<keyword evidence="7 8" id="KW-0998">Cell outer membrane</keyword>
<keyword evidence="5 9" id="KW-0798">TonB box</keyword>
<dbReference type="Gene3D" id="2.170.130.10">
    <property type="entry name" value="TonB-dependent receptor, plug domain"/>
    <property type="match status" value="1"/>
</dbReference>
<dbReference type="NCBIfam" id="TIGR04056">
    <property type="entry name" value="OMP_RagA_SusC"/>
    <property type="match status" value="1"/>
</dbReference>
<proteinExistence type="inferred from homology"/>
<sequence length="1064" mass="118254">MKLKYYPFLWLFLLVFTKSAFSQVKMIRGQVSSATGQTLAGVTLTLSISRTSSASDTNGHFSIAIRSSPDTLRITYIGYKTLRLPVSSATILPLRIQMEPLISELNEVVVSTGYQDIPKERATGSFYKLDNQLLNQRVGSDIVSRLDGLTSGLLIDKRDPNQSTIQIRGLSTLNYDAASPLIVLDNFPYAGDINNINPNDIESVTVLKDAAASSIWGARAGNGVIVINTKKAKLNQPLKVSINSNITLSAKPNLFSANQLSVGSFIGLEKYLFAQGNYDNLFNDPTHPPISQVVEILQQQKQGTLSQAQADARINQLAGQDVRNDMTRYLYRPATVQQYALNLTGSGNNIRYLLSAGYDKNLSSLQGNGNQRITVRSNNVIDLTKRWQLQTDVIFTHTDATANSPGGYGNYSFTGNISPYARLVNSDGTPAAVDLFYRGQYTDTAGHGKLLDWKYRPLQELANNDNTTTANDILLNAGTSYKVLPWLSADLKYQYQQSWNNTTNNNSLALFSTRDLINRFSQLTATGVDYIVPKNGILKTRDVLNRAQSLRGQLNVNNNWGDKHELSAIAGAEIRETRSHISTSNLYGYDANTATTVGVDYSNPYPTFDGIYGNSYIPDGSSIDNLTNRFVSVYANAAYTYNRKYTLSGSARRDASNIFGVNTNQKWVPLWSAGLLWRIDQEQFYKVGWLPQLSMRLTYGVSGNLSLTASALTKIQYNDPSRSPINLPSVDILSPPNPYLRWEQVKTWNAGFDFGSANSRLTGSVDLYKKNATDLINNVILDPTVGMTGALQNSAAIDSKGFDVVLNTLNVNREIKWRSTLLVNYVSYKVSKNLNPPSADGLVSDGNYIFPVVGYNPYEIVSYQWAGLDPQTGDPMGYVNGQVSKDYQAIAKNPVQQQVVSGSALPPLFGTFRNTVDWHHFSLAVNITYKLDYYFRRPSLNYTTLFTYGTGYSEYDQRWMKPGDEKLTNVPSLVYPANALRDNFYHYADINVERADNVKLNDIYLGYDWVPQHPMLGLKSVQFYLYASQLNLLIWKANKSGIDPDILYGVKPPVTFSAGLKVNL</sequence>
<evidence type="ECO:0000256" key="9">
    <source>
        <dbReference type="RuleBase" id="RU003357"/>
    </source>
</evidence>
<gene>
    <name evidence="12" type="ORF">BDD43_4346</name>
</gene>
<evidence type="ECO:0000256" key="6">
    <source>
        <dbReference type="ARBA" id="ARBA00023136"/>
    </source>
</evidence>
<evidence type="ECO:0000313" key="12">
    <source>
        <dbReference type="EMBL" id="RKR84119.1"/>
    </source>
</evidence>
<dbReference type="InterPro" id="IPR008969">
    <property type="entry name" value="CarboxyPept-like_regulatory"/>
</dbReference>
<evidence type="ECO:0000256" key="1">
    <source>
        <dbReference type="ARBA" id="ARBA00004571"/>
    </source>
</evidence>
<evidence type="ECO:0000256" key="8">
    <source>
        <dbReference type="PROSITE-ProRule" id="PRU01360"/>
    </source>
</evidence>
<dbReference type="OrthoDB" id="9768177at2"/>
<dbReference type="Pfam" id="PF07715">
    <property type="entry name" value="Plug"/>
    <property type="match status" value="1"/>
</dbReference>
<comment type="caution">
    <text evidence="12">The sequence shown here is derived from an EMBL/GenBank/DDBJ whole genome shotgun (WGS) entry which is preliminary data.</text>
</comment>
<dbReference type="Gene3D" id="2.60.40.1120">
    <property type="entry name" value="Carboxypeptidase-like, regulatory domain"/>
    <property type="match status" value="1"/>
</dbReference>
<dbReference type="InterPro" id="IPR000531">
    <property type="entry name" value="Beta-barrel_TonB"/>
</dbReference>
<dbReference type="Proteomes" id="UP000268007">
    <property type="component" value="Unassembled WGS sequence"/>
</dbReference>
<feature type="domain" description="TonB-dependent receptor-like beta-barrel" evidence="10">
    <location>
        <begin position="441"/>
        <end position="865"/>
    </location>
</feature>
<organism evidence="12 13">
    <name type="scientific">Mucilaginibacter gracilis</name>
    <dbReference type="NCBI Taxonomy" id="423350"/>
    <lineage>
        <taxon>Bacteria</taxon>
        <taxon>Pseudomonadati</taxon>
        <taxon>Bacteroidota</taxon>
        <taxon>Sphingobacteriia</taxon>
        <taxon>Sphingobacteriales</taxon>
        <taxon>Sphingobacteriaceae</taxon>
        <taxon>Mucilaginibacter</taxon>
    </lineage>
</organism>
<evidence type="ECO:0000256" key="4">
    <source>
        <dbReference type="ARBA" id="ARBA00022692"/>
    </source>
</evidence>
<evidence type="ECO:0000256" key="5">
    <source>
        <dbReference type="ARBA" id="ARBA00023077"/>
    </source>
</evidence>
<dbReference type="Pfam" id="PF13715">
    <property type="entry name" value="CarbopepD_reg_2"/>
    <property type="match status" value="1"/>
</dbReference>
<dbReference type="InterPro" id="IPR039426">
    <property type="entry name" value="TonB-dep_rcpt-like"/>
</dbReference>
<dbReference type="EMBL" id="RBKU01000001">
    <property type="protein sequence ID" value="RKR84119.1"/>
    <property type="molecule type" value="Genomic_DNA"/>
</dbReference>
<evidence type="ECO:0000259" key="10">
    <source>
        <dbReference type="Pfam" id="PF00593"/>
    </source>
</evidence>
<dbReference type="GO" id="GO:0009279">
    <property type="term" value="C:cell outer membrane"/>
    <property type="evidence" value="ECO:0007669"/>
    <property type="project" value="UniProtKB-SubCell"/>
</dbReference>
<dbReference type="Pfam" id="PF00593">
    <property type="entry name" value="TonB_dep_Rec_b-barrel"/>
    <property type="match status" value="1"/>
</dbReference>
<dbReference type="InterPro" id="IPR012910">
    <property type="entry name" value="Plug_dom"/>
</dbReference>
<evidence type="ECO:0000256" key="2">
    <source>
        <dbReference type="ARBA" id="ARBA00022448"/>
    </source>
</evidence>
<dbReference type="SUPFAM" id="SSF49464">
    <property type="entry name" value="Carboxypeptidase regulatory domain-like"/>
    <property type="match status" value="1"/>
</dbReference>
<comment type="subcellular location">
    <subcellularLocation>
        <location evidence="1 8">Cell outer membrane</location>
        <topology evidence="1 8">Multi-pass membrane protein</topology>
    </subcellularLocation>
</comment>
<evidence type="ECO:0000259" key="11">
    <source>
        <dbReference type="Pfam" id="PF07715"/>
    </source>
</evidence>
<comment type="similarity">
    <text evidence="8 9">Belongs to the TonB-dependent receptor family.</text>
</comment>
<dbReference type="SUPFAM" id="SSF56935">
    <property type="entry name" value="Porins"/>
    <property type="match status" value="1"/>
</dbReference>
<feature type="domain" description="TonB-dependent receptor plug" evidence="11">
    <location>
        <begin position="119"/>
        <end position="224"/>
    </location>
</feature>
<dbReference type="InterPro" id="IPR023996">
    <property type="entry name" value="TonB-dep_OMP_SusC/RagA"/>
</dbReference>
<evidence type="ECO:0000256" key="7">
    <source>
        <dbReference type="ARBA" id="ARBA00023237"/>
    </source>
</evidence>
<accession>A0A495J7X3</accession>
<evidence type="ECO:0000313" key="13">
    <source>
        <dbReference type="Proteomes" id="UP000268007"/>
    </source>
</evidence>
<protein>
    <submittedName>
        <fullName evidence="12">TonB-linked SusC/RagA family outer membrane protein</fullName>
    </submittedName>
</protein>